<keyword evidence="2" id="KW-0808">Transferase</keyword>
<dbReference type="PANTHER" id="PTHR36973">
    <property type="entry name" value="SLL1456 PROTEIN-RELATED"/>
    <property type="match status" value="1"/>
</dbReference>
<evidence type="ECO:0000259" key="1">
    <source>
        <dbReference type="Pfam" id="PF05050"/>
    </source>
</evidence>
<dbReference type="InterPro" id="IPR053188">
    <property type="entry name" value="FkbM_Methyltransferase"/>
</dbReference>
<keyword evidence="3" id="KW-1185">Reference proteome</keyword>
<name>B8IJL6_METNO</name>
<reference evidence="2 3" key="1">
    <citation type="submission" date="2009-01" db="EMBL/GenBank/DDBJ databases">
        <title>Complete sequence of chromosome of Methylobacterium nodulans ORS 2060.</title>
        <authorList>
            <consortium name="US DOE Joint Genome Institute"/>
            <person name="Lucas S."/>
            <person name="Copeland A."/>
            <person name="Lapidus A."/>
            <person name="Glavina del Rio T."/>
            <person name="Dalin E."/>
            <person name="Tice H."/>
            <person name="Bruce D."/>
            <person name="Goodwin L."/>
            <person name="Pitluck S."/>
            <person name="Sims D."/>
            <person name="Brettin T."/>
            <person name="Detter J.C."/>
            <person name="Han C."/>
            <person name="Larimer F."/>
            <person name="Land M."/>
            <person name="Hauser L."/>
            <person name="Kyrpides N."/>
            <person name="Ivanova N."/>
            <person name="Marx C.J."/>
            <person name="Richardson P."/>
        </authorList>
    </citation>
    <scope>NUCLEOTIDE SEQUENCE [LARGE SCALE GENOMIC DNA]</scope>
    <source>
        <strain evidence="3">LMG 21967 / CNCM I-2342 / ORS 2060</strain>
    </source>
</reference>
<sequence>MISCHDDLPEALRRTYGIGEVEHHKVPGEQIHQETLGAKAVEGAHWPHRFRELCEELDRPADRRGQLFLVAAGMLGKIYAHKLKKSGAVVIDIGAVADLWMGKITRSFPSLPPEVALKPRFPPVVFVDIGGLGGIGPEWQPYLESVRPVVFEPNPPEAAAIRERIAQRPGGIVLERALSNRAERRTLNVAKSLDCTSLLAPNSELLRRYSIEPAFRVTHTVDVDCVRYDTLVRCGEAPLPEVIKIGVQGFEYEVLEGFGDTLSHCLGVKLKAHLYPIYEGQKLLHDLVRLLQPFGLALRRITPVDHFDGDVVEVDAWFTCDAARTAALDPERAAKLAFIETVWELPPHRRVFGPDQFA</sequence>
<keyword evidence="2" id="KW-0489">Methyltransferase</keyword>
<dbReference type="Pfam" id="PF05050">
    <property type="entry name" value="Methyltransf_21"/>
    <property type="match status" value="1"/>
</dbReference>
<dbReference type="EMBL" id="CP001349">
    <property type="protein sequence ID" value="ACL58064.1"/>
    <property type="molecule type" value="Genomic_DNA"/>
</dbReference>
<dbReference type="InterPro" id="IPR006342">
    <property type="entry name" value="FkbM_mtfrase"/>
</dbReference>
<dbReference type="InterPro" id="IPR029063">
    <property type="entry name" value="SAM-dependent_MTases_sf"/>
</dbReference>
<dbReference type="KEGG" id="mno:Mnod_3133"/>
<dbReference type="SUPFAM" id="SSF53335">
    <property type="entry name" value="S-adenosyl-L-methionine-dependent methyltransferases"/>
    <property type="match status" value="1"/>
</dbReference>
<dbReference type="GO" id="GO:0032259">
    <property type="term" value="P:methylation"/>
    <property type="evidence" value="ECO:0007669"/>
    <property type="project" value="UniProtKB-KW"/>
</dbReference>
<protein>
    <submittedName>
        <fullName evidence="2">Methyltransferase FkbM family</fullName>
    </submittedName>
</protein>
<dbReference type="AlphaFoldDB" id="B8IJL6"/>
<accession>B8IJL6</accession>
<gene>
    <name evidence="2" type="ordered locus">Mnod_3133</name>
</gene>
<proteinExistence type="predicted"/>
<dbReference type="Proteomes" id="UP000008207">
    <property type="component" value="Chromosome"/>
</dbReference>
<dbReference type="GO" id="GO:0008171">
    <property type="term" value="F:O-methyltransferase activity"/>
    <property type="evidence" value="ECO:0007669"/>
    <property type="project" value="TreeGrafter"/>
</dbReference>
<dbReference type="STRING" id="460265.Mnod_3133"/>
<dbReference type="HOGENOM" id="CLU_773415_0_0_5"/>
<dbReference type="eggNOG" id="COG0457">
    <property type="taxonomic scope" value="Bacteria"/>
</dbReference>
<dbReference type="PANTHER" id="PTHR36973:SF4">
    <property type="entry name" value="NODULATION PROTEIN"/>
    <property type="match status" value="1"/>
</dbReference>
<evidence type="ECO:0000313" key="3">
    <source>
        <dbReference type="Proteomes" id="UP000008207"/>
    </source>
</evidence>
<evidence type="ECO:0000313" key="2">
    <source>
        <dbReference type="EMBL" id="ACL58064.1"/>
    </source>
</evidence>
<dbReference type="NCBIfam" id="TIGR01444">
    <property type="entry name" value="fkbM_fam"/>
    <property type="match status" value="1"/>
</dbReference>
<dbReference type="Gene3D" id="3.40.50.150">
    <property type="entry name" value="Vaccinia Virus protein VP39"/>
    <property type="match status" value="1"/>
</dbReference>
<organism evidence="2 3">
    <name type="scientific">Methylobacterium nodulans (strain LMG 21967 / CNCM I-2342 / ORS 2060)</name>
    <dbReference type="NCBI Taxonomy" id="460265"/>
    <lineage>
        <taxon>Bacteria</taxon>
        <taxon>Pseudomonadati</taxon>
        <taxon>Pseudomonadota</taxon>
        <taxon>Alphaproteobacteria</taxon>
        <taxon>Hyphomicrobiales</taxon>
        <taxon>Methylobacteriaceae</taxon>
        <taxon>Methylobacterium</taxon>
    </lineage>
</organism>
<feature type="domain" description="Methyltransferase FkbM" evidence="1">
    <location>
        <begin position="148"/>
        <end position="292"/>
    </location>
</feature>